<evidence type="ECO:0000313" key="3">
    <source>
        <dbReference type="Proteomes" id="UP000264353"/>
    </source>
</evidence>
<evidence type="ECO:0000256" key="1">
    <source>
        <dbReference type="SAM" id="Phobius"/>
    </source>
</evidence>
<sequence length="70" mass="8032">MFYRILFFNFSVLGYICELQSFVLILMGNLRSSILEIGLLFIDHGLSVPVIGFLLNLYLIQAYNVISLQN</sequence>
<reference evidence="2 3" key="1">
    <citation type="submission" date="2018-06" db="EMBL/GenBank/DDBJ databases">
        <title>WGS assembly of Brassica rapa FPsc.</title>
        <authorList>
            <person name="Bowman J."/>
            <person name="Kohchi T."/>
            <person name="Yamato K."/>
            <person name="Jenkins J."/>
            <person name="Shu S."/>
            <person name="Ishizaki K."/>
            <person name="Yamaoka S."/>
            <person name="Nishihama R."/>
            <person name="Nakamura Y."/>
            <person name="Berger F."/>
            <person name="Adam C."/>
            <person name="Aki S."/>
            <person name="Althoff F."/>
            <person name="Araki T."/>
            <person name="Arteaga-Vazquez M."/>
            <person name="Balasubrmanian S."/>
            <person name="Bauer D."/>
            <person name="Boehm C."/>
            <person name="Briginshaw L."/>
            <person name="Caballero-Perez J."/>
            <person name="Catarino B."/>
            <person name="Chen F."/>
            <person name="Chiyoda S."/>
            <person name="Chovatia M."/>
            <person name="Davies K."/>
            <person name="Delmans M."/>
            <person name="Demura T."/>
            <person name="Dierschke T."/>
            <person name="Dolan L."/>
            <person name="Dorantes-Acosta A."/>
            <person name="Eklund D."/>
            <person name="Florent S."/>
            <person name="Flores-Sandoval E."/>
            <person name="Fujiyama A."/>
            <person name="Fukuzawa H."/>
            <person name="Galik B."/>
            <person name="Grimanelli D."/>
            <person name="Grimwood J."/>
            <person name="Grossniklaus U."/>
            <person name="Hamada T."/>
            <person name="Haseloff J."/>
            <person name="Hetherington A."/>
            <person name="Higo A."/>
            <person name="Hirakawa Y."/>
            <person name="Hundley H."/>
            <person name="Ikeda Y."/>
            <person name="Inoue K."/>
            <person name="Inoue S."/>
            <person name="Ishida S."/>
            <person name="Jia Q."/>
            <person name="Kakita M."/>
            <person name="Kanazawa T."/>
            <person name="Kawai Y."/>
            <person name="Kawashima T."/>
            <person name="Kennedy M."/>
            <person name="Kinose K."/>
            <person name="Kinoshita T."/>
            <person name="Kohara Y."/>
            <person name="Koide E."/>
            <person name="Komatsu K."/>
            <person name="Kopischke S."/>
            <person name="Kubo M."/>
            <person name="Kyozuka J."/>
            <person name="Lagercrantz U."/>
            <person name="Lin S."/>
            <person name="Lindquist E."/>
            <person name="Lipzen A."/>
            <person name="Lu C."/>
            <person name="Luna E."/>
            <person name="Martienssen R."/>
            <person name="Minamino N."/>
            <person name="Mizutani M."/>
            <person name="Mizutani M."/>
            <person name="Mochizuki N."/>
            <person name="Monte I."/>
            <person name="Mosher R."/>
            <person name="Nagasaki H."/>
            <person name="Nakagami H."/>
            <person name="Naramoto S."/>
            <person name="Nishitani K."/>
            <person name="Ohtani M."/>
            <person name="Okamoto T."/>
            <person name="Okumura M."/>
            <person name="Phillips J."/>
            <person name="Pollak B."/>
            <person name="Reinders A."/>
            <person name="Roevekamp M."/>
            <person name="Sano R."/>
            <person name="Sawa S."/>
            <person name="Schmid M."/>
            <person name="Shirakawa M."/>
            <person name="Solano R."/>
            <person name="Spunde A."/>
            <person name="Suetsugu N."/>
            <person name="Sugano S."/>
            <person name="Sugiyama A."/>
            <person name="Sun R."/>
            <person name="Suzuki Y."/>
            <person name="Takenaka M."/>
            <person name="Takezawa D."/>
            <person name="Tomogane H."/>
            <person name="Tsuzuki M."/>
            <person name="Ueda T."/>
            <person name="Umeda M."/>
            <person name="Ward J."/>
            <person name="Watanabe Y."/>
            <person name="Yazaki K."/>
            <person name="Yokoyama R."/>
            <person name="Yoshitake Y."/>
            <person name="Yotsui I."/>
            <person name="Zachgo S."/>
            <person name="Schmutz J."/>
        </authorList>
    </citation>
    <scope>NUCLEOTIDE SEQUENCE [LARGE SCALE GENOMIC DNA]</scope>
    <source>
        <strain evidence="3">cv. B-3</strain>
    </source>
</reference>
<dbReference type="AlphaFoldDB" id="A0A398AFE6"/>
<feature type="transmembrane region" description="Helical" evidence="1">
    <location>
        <begin position="6"/>
        <end position="27"/>
    </location>
</feature>
<name>A0A398AFE6_BRACM</name>
<keyword evidence="1" id="KW-0812">Transmembrane</keyword>
<dbReference type="Proteomes" id="UP000264353">
    <property type="component" value="Chromosome A2"/>
</dbReference>
<accession>A0A398AFE6</accession>
<feature type="transmembrane region" description="Helical" evidence="1">
    <location>
        <begin position="39"/>
        <end position="60"/>
    </location>
</feature>
<dbReference type="EMBL" id="CM010629">
    <property type="protein sequence ID" value="RID76521.1"/>
    <property type="molecule type" value="Genomic_DNA"/>
</dbReference>
<protein>
    <submittedName>
        <fullName evidence="2">Uncharacterized protein</fullName>
    </submittedName>
</protein>
<keyword evidence="1" id="KW-1133">Transmembrane helix</keyword>
<evidence type="ECO:0000313" key="2">
    <source>
        <dbReference type="EMBL" id="RID76521.1"/>
    </source>
</evidence>
<gene>
    <name evidence="2" type="ORF">BRARA_B03490</name>
</gene>
<keyword evidence="1" id="KW-0472">Membrane</keyword>
<proteinExistence type="predicted"/>
<organism evidence="2 3">
    <name type="scientific">Brassica campestris</name>
    <name type="common">Field mustard</name>
    <dbReference type="NCBI Taxonomy" id="3711"/>
    <lineage>
        <taxon>Eukaryota</taxon>
        <taxon>Viridiplantae</taxon>
        <taxon>Streptophyta</taxon>
        <taxon>Embryophyta</taxon>
        <taxon>Tracheophyta</taxon>
        <taxon>Spermatophyta</taxon>
        <taxon>Magnoliopsida</taxon>
        <taxon>eudicotyledons</taxon>
        <taxon>Gunneridae</taxon>
        <taxon>Pentapetalae</taxon>
        <taxon>rosids</taxon>
        <taxon>malvids</taxon>
        <taxon>Brassicales</taxon>
        <taxon>Brassicaceae</taxon>
        <taxon>Brassiceae</taxon>
        <taxon>Brassica</taxon>
    </lineage>
</organism>